<dbReference type="InterPro" id="IPR040256">
    <property type="entry name" value="At4g02000-like"/>
</dbReference>
<dbReference type="EMBL" id="JACGCM010000188">
    <property type="protein sequence ID" value="KAF6175402.1"/>
    <property type="molecule type" value="Genomic_DNA"/>
</dbReference>
<dbReference type="Proteomes" id="UP000541444">
    <property type="component" value="Unassembled WGS sequence"/>
</dbReference>
<gene>
    <name evidence="2" type="ORF">GIB67_036493</name>
</gene>
<reference evidence="2 3" key="1">
    <citation type="journal article" date="2020" name="IScience">
        <title>Genome Sequencing of the Endangered Kingdonia uniflora (Circaeasteraceae, Ranunculales) Reveals Potential Mechanisms of Evolutionary Specialization.</title>
        <authorList>
            <person name="Sun Y."/>
            <person name="Deng T."/>
            <person name="Zhang A."/>
            <person name="Moore M.J."/>
            <person name="Landis J.B."/>
            <person name="Lin N."/>
            <person name="Zhang H."/>
            <person name="Zhang X."/>
            <person name="Huang J."/>
            <person name="Zhang X."/>
            <person name="Sun H."/>
            <person name="Wang H."/>
        </authorList>
    </citation>
    <scope>NUCLEOTIDE SEQUENCE [LARGE SCALE GENOMIC DNA]</scope>
    <source>
        <strain evidence="2">TB1705</strain>
        <tissue evidence="2">Leaf</tissue>
    </source>
</reference>
<evidence type="ECO:0000313" key="2">
    <source>
        <dbReference type="EMBL" id="KAF6175402.1"/>
    </source>
</evidence>
<dbReference type="InterPro" id="IPR025558">
    <property type="entry name" value="DUF4283"/>
</dbReference>
<dbReference type="PANTHER" id="PTHR31286:SF60">
    <property type="entry name" value="PROTEIN, PUTATIVE-RELATED"/>
    <property type="match status" value="1"/>
</dbReference>
<feature type="domain" description="DUF4283" evidence="1">
    <location>
        <begin position="5"/>
        <end position="60"/>
    </location>
</feature>
<evidence type="ECO:0000259" key="1">
    <source>
        <dbReference type="Pfam" id="PF14111"/>
    </source>
</evidence>
<dbReference type="PANTHER" id="PTHR31286">
    <property type="entry name" value="GLYCINE-RICH CELL WALL STRUCTURAL PROTEIN 1.8-LIKE"/>
    <property type="match status" value="1"/>
</dbReference>
<dbReference type="InterPro" id="IPR036691">
    <property type="entry name" value="Endo/exonu/phosph_ase_sf"/>
</dbReference>
<proteinExistence type="predicted"/>
<protein>
    <recommendedName>
        <fullName evidence="1">DUF4283 domain-containing protein</fullName>
    </recommendedName>
</protein>
<dbReference type="Gene3D" id="3.60.10.10">
    <property type="entry name" value="Endonuclease/exonuclease/phosphatase"/>
    <property type="match status" value="1"/>
</dbReference>
<comment type="caution">
    <text evidence="2">The sequence shown here is derived from an EMBL/GenBank/DDBJ whole genome shotgun (WGS) entry which is preliminary data.</text>
</comment>
<dbReference type="Pfam" id="PF14111">
    <property type="entry name" value="DUF4283"/>
    <property type="match status" value="1"/>
</dbReference>
<sequence length="564" mass="63982">MAGEVWKLNRGFFLIPPGKGYFTIQLECEEDKVRIWGGGTWIFDGQWLRLTPWVQNFSPSTQKNSCALVWIRFPRLGMEYWEEKSLLSIARTAGHPVQVDENTLNTRTGFYASFMQEVVIGHLPKFCNNCKVVGHVVYECRELTKMREEEEKKNEQKGDFEVSSNLDEGVKSRACTGFDVTPEQCHFLPDTLAIMPVVAETWADLTALDEKDGLSEDEELGVCDKVDDGFVTSILYWNCRGIGNPKRKNTLKKLIVEDKPSIFALAEPKVDACISNVPKLGLKEYEVNLICNEHDGVPNLWILWKLGCTKPVVLSSSDQQIAVWFEDFMLTFIHANCDIARRRTLWKDLGNINGNMAPQLVVGDFNVILSSGEKKGGVPSSNTAISNFQNCVDALELIQYTWYNMQRGNSRILVLLDRIFMNSKWVEKFENWSYKVHPRVNFGHSPLVGKCVGISHPSNNPFKFCKMSLGHEGFKLVVEEAWNSGNVEGPLLSLSRKLKAVKVAIRDWTREVFGHSDRNIKKLNAEIEAVHIDMEQDVSNDCLSAQLTVLNNSLNKAMLYQEIL</sequence>
<dbReference type="AlphaFoldDB" id="A0A7J7P814"/>
<evidence type="ECO:0000313" key="3">
    <source>
        <dbReference type="Proteomes" id="UP000541444"/>
    </source>
</evidence>
<dbReference type="SUPFAM" id="SSF56219">
    <property type="entry name" value="DNase I-like"/>
    <property type="match status" value="1"/>
</dbReference>
<accession>A0A7J7P814</accession>
<name>A0A7J7P814_9MAGN</name>
<dbReference type="OrthoDB" id="1113909at2759"/>
<keyword evidence="3" id="KW-1185">Reference proteome</keyword>
<organism evidence="2 3">
    <name type="scientific">Kingdonia uniflora</name>
    <dbReference type="NCBI Taxonomy" id="39325"/>
    <lineage>
        <taxon>Eukaryota</taxon>
        <taxon>Viridiplantae</taxon>
        <taxon>Streptophyta</taxon>
        <taxon>Embryophyta</taxon>
        <taxon>Tracheophyta</taxon>
        <taxon>Spermatophyta</taxon>
        <taxon>Magnoliopsida</taxon>
        <taxon>Ranunculales</taxon>
        <taxon>Circaeasteraceae</taxon>
        <taxon>Kingdonia</taxon>
    </lineage>
</organism>